<dbReference type="PANTHER" id="PTHR46268:SF15">
    <property type="entry name" value="UNIVERSAL STRESS PROTEIN HP_0031"/>
    <property type="match status" value="1"/>
</dbReference>
<feature type="domain" description="UspA" evidence="2">
    <location>
        <begin position="133"/>
        <end position="274"/>
    </location>
</feature>
<dbReference type="InterPro" id="IPR006015">
    <property type="entry name" value="Universal_stress_UspA"/>
</dbReference>
<reference evidence="3" key="1">
    <citation type="submission" date="2023-06" db="EMBL/GenBank/DDBJ databases">
        <authorList>
            <person name="Jiang Y."/>
            <person name="Liu Q."/>
        </authorList>
    </citation>
    <scope>NUCLEOTIDE SEQUENCE</scope>
    <source>
        <strain evidence="3">CGMCC 1.12090</strain>
    </source>
</reference>
<comment type="caution">
    <text evidence="3">The sequence shown here is derived from an EMBL/GenBank/DDBJ whole genome shotgun (WGS) entry which is preliminary data.</text>
</comment>
<feature type="domain" description="UspA" evidence="2">
    <location>
        <begin position="3"/>
        <end position="126"/>
    </location>
</feature>
<dbReference type="PANTHER" id="PTHR46268">
    <property type="entry name" value="STRESS RESPONSE PROTEIN NHAX"/>
    <property type="match status" value="1"/>
</dbReference>
<comment type="similarity">
    <text evidence="1">Belongs to the universal stress protein A family.</text>
</comment>
<evidence type="ECO:0000259" key="2">
    <source>
        <dbReference type="Pfam" id="PF00582"/>
    </source>
</evidence>
<gene>
    <name evidence="3" type="ORF">Q2T77_00415</name>
</gene>
<evidence type="ECO:0000256" key="1">
    <source>
        <dbReference type="ARBA" id="ARBA00008791"/>
    </source>
</evidence>
<dbReference type="Proteomes" id="UP001169027">
    <property type="component" value="Unassembled WGS sequence"/>
</dbReference>
<proteinExistence type="inferred from homology"/>
<sequence>MTIRSILAVTDFSQPASLAIERAARLAAEHSAVLKLMVLPTSGNAPPANGASRLATAARKLGHRFAITVRPVAQTANTLAHVAEEASCADLLVLGHWRERTMASLLQGQPAERLARLCRCPVLVTKTTPHRDYERILVAVDFTPASKRLVQLAWTLDSNAEVELFHAISTLNEAKLRSAEASRRAIQAYRHECMRHARDRIFWLTDSFDTRRNRVLSAIGYGDPARQTVVQQDHVGADLLVVGKRRNSPIADFVFGSVAQRVLCWATSDVLVVPDDFQASTRAAARQRIEAERGLKGALNG</sequence>
<keyword evidence="4" id="KW-1185">Reference proteome</keyword>
<dbReference type="EMBL" id="JAUKVY010000001">
    <property type="protein sequence ID" value="MDO1530734.1"/>
    <property type="molecule type" value="Genomic_DNA"/>
</dbReference>
<accession>A0ABT8RY00</accession>
<dbReference type="InterPro" id="IPR014729">
    <property type="entry name" value="Rossmann-like_a/b/a_fold"/>
</dbReference>
<dbReference type="InterPro" id="IPR006016">
    <property type="entry name" value="UspA"/>
</dbReference>
<evidence type="ECO:0000313" key="4">
    <source>
        <dbReference type="Proteomes" id="UP001169027"/>
    </source>
</evidence>
<dbReference type="SUPFAM" id="SSF52402">
    <property type="entry name" value="Adenine nucleotide alpha hydrolases-like"/>
    <property type="match status" value="2"/>
</dbReference>
<organism evidence="3 4">
    <name type="scientific">Variovorax ginsengisoli</name>
    <dbReference type="NCBI Taxonomy" id="363844"/>
    <lineage>
        <taxon>Bacteria</taxon>
        <taxon>Pseudomonadati</taxon>
        <taxon>Pseudomonadota</taxon>
        <taxon>Betaproteobacteria</taxon>
        <taxon>Burkholderiales</taxon>
        <taxon>Comamonadaceae</taxon>
        <taxon>Variovorax</taxon>
    </lineage>
</organism>
<dbReference type="RefSeq" id="WP_301802287.1">
    <property type="nucleotide sequence ID" value="NZ_JAUJZH010000001.1"/>
</dbReference>
<protein>
    <submittedName>
        <fullName evidence="3">Universal stress protein</fullName>
    </submittedName>
</protein>
<dbReference type="Pfam" id="PF00582">
    <property type="entry name" value="Usp"/>
    <property type="match status" value="2"/>
</dbReference>
<name>A0ABT8RY00_9BURK</name>
<dbReference type="CDD" id="cd00293">
    <property type="entry name" value="USP-like"/>
    <property type="match status" value="2"/>
</dbReference>
<evidence type="ECO:0000313" key="3">
    <source>
        <dbReference type="EMBL" id="MDO1530734.1"/>
    </source>
</evidence>
<dbReference type="PRINTS" id="PR01438">
    <property type="entry name" value="UNVRSLSTRESS"/>
</dbReference>
<dbReference type="Gene3D" id="3.40.50.620">
    <property type="entry name" value="HUPs"/>
    <property type="match status" value="2"/>
</dbReference>